<comment type="caution">
    <text evidence="1">The sequence shown here is derived from an EMBL/GenBank/DDBJ whole genome shotgun (WGS) entry which is preliminary data.</text>
</comment>
<proteinExistence type="predicted"/>
<dbReference type="Gene3D" id="3.30.460.10">
    <property type="entry name" value="Beta Polymerase, domain 2"/>
    <property type="match status" value="1"/>
</dbReference>
<accession>A0A2J0KTL6</accession>
<evidence type="ECO:0000313" key="2">
    <source>
        <dbReference type="Proteomes" id="UP000230052"/>
    </source>
</evidence>
<dbReference type="Proteomes" id="UP000230052">
    <property type="component" value="Unassembled WGS sequence"/>
</dbReference>
<dbReference type="InterPro" id="IPR043519">
    <property type="entry name" value="NT_sf"/>
</dbReference>
<reference evidence="1 2" key="1">
    <citation type="submission" date="2017-09" db="EMBL/GenBank/DDBJ databases">
        <title>Depth-based differentiation of microbial function through sediment-hosted aquifers and enrichment of novel symbionts in the deep terrestrial subsurface.</title>
        <authorList>
            <person name="Probst A.J."/>
            <person name="Ladd B."/>
            <person name="Jarett J.K."/>
            <person name="Geller-Mcgrath D.E."/>
            <person name="Sieber C.M."/>
            <person name="Emerson J.B."/>
            <person name="Anantharaman K."/>
            <person name="Thomas B.C."/>
            <person name="Malmstrom R."/>
            <person name="Stieglmeier M."/>
            <person name="Klingl A."/>
            <person name="Woyke T."/>
            <person name="Ryan C.M."/>
            <person name="Banfield J.F."/>
        </authorList>
    </citation>
    <scope>NUCLEOTIDE SEQUENCE [LARGE SCALE GENOMIC DNA]</scope>
    <source>
        <strain evidence="1">CG07_land_8_20_14_0_80_42_15</strain>
    </source>
</reference>
<name>A0A2J0KTL6_9BACT</name>
<protein>
    <recommendedName>
        <fullName evidence="3">Polymerase nucleotidyl transferase domain-containing protein</fullName>
    </recommendedName>
</protein>
<evidence type="ECO:0000313" key="1">
    <source>
        <dbReference type="EMBL" id="PIU41745.1"/>
    </source>
</evidence>
<organism evidence="1 2">
    <name type="scientific">Candidatus Aquitaenariimonas noxiae</name>
    <dbReference type="NCBI Taxonomy" id="1974741"/>
    <lineage>
        <taxon>Bacteria</taxon>
        <taxon>Pseudomonadati</taxon>
        <taxon>Candidatus Omnitrophota</taxon>
        <taxon>Candidatus Aquitaenariimonas</taxon>
    </lineage>
</organism>
<sequence>MQELKLPETLKRNVHEFVENLKELYRDDLISIALYGSAASGEFIETHSNVNLLIILKNTNLPTLELSRKLVNKRSNRRIEPLFLSHEYLLNSGDVFPIEFLDMKENHTCLYGQDVLKEIKIDPKNLRFQCEQELKSKLILLKQQYLKINPKDRTALANLLFRNLTSALHILRNLVRLKGKRPSYKKEDVLKEVSLEFGVGSGAFFKILHAKKNSAALKAGDFKTLLAELTLELDKITEIVDKL</sequence>
<dbReference type="EMBL" id="PEWV01000036">
    <property type="protein sequence ID" value="PIU41745.1"/>
    <property type="molecule type" value="Genomic_DNA"/>
</dbReference>
<dbReference type="AlphaFoldDB" id="A0A2J0KTL6"/>
<evidence type="ECO:0008006" key="3">
    <source>
        <dbReference type="Google" id="ProtNLM"/>
    </source>
</evidence>
<gene>
    <name evidence="1" type="ORF">COS99_03755</name>
</gene>
<dbReference type="SUPFAM" id="SSF81301">
    <property type="entry name" value="Nucleotidyltransferase"/>
    <property type="match status" value="1"/>
</dbReference>